<keyword evidence="8 11" id="KW-0496">Mitochondrion</keyword>
<evidence type="ECO:0000256" key="13">
    <source>
        <dbReference type="SAM" id="Phobius"/>
    </source>
</evidence>
<dbReference type="InterPro" id="IPR011992">
    <property type="entry name" value="EF-hand-dom_pair"/>
</dbReference>
<evidence type="ECO:0000313" key="16">
    <source>
        <dbReference type="EMBL" id="KAL2470119.1"/>
    </source>
</evidence>
<comment type="subcellular location">
    <subcellularLocation>
        <location evidence="1">Mitochondrion inner membrane</location>
        <topology evidence="1">Single-pass membrane protein</topology>
    </subcellularLocation>
</comment>
<evidence type="ECO:0000256" key="11">
    <source>
        <dbReference type="PROSITE-ProRule" id="PRU01094"/>
    </source>
</evidence>
<dbReference type="SUPFAM" id="SSF47473">
    <property type="entry name" value="EF-hand"/>
    <property type="match status" value="1"/>
</dbReference>
<feature type="region of interest" description="Disordered" evidence="12">
    <location>
        <begin position="120"/>
        <end position="140"/>
    </location>
</feature>
<organism evidence="16 17">
    <name type="scientific">Abeliophyllum distichum</name>
    <dbReference type="NCBI Taxonomy" id="126358"/>
    <lineage>
        <taxon>Eukaryota</taxon>
        <taxon>Viridiplantae</taxon>
        <taxon>Streptophyta</taxon>
        <taxon>Embryophyta</taxon>
        <taxon>Tracheophyta</taxon>
        <taxon>Spermatophyta</taxon>
        <taxon>Magnoliopsida</taxon>
        <taxon>eudicotyledons</taxon>
        <taxon>Gunneridae</taxon>
        <taxon>Pentapetalae</taxon>
        <taxon>asterids</taxon>
        <taxon>lamiids</taxon>
        <taxon>Lamiales</taxon>
        <taxon>Oleaceae</taxon>
        <taxon>Forsythieae</taxon>
        <taxon>Abeliophyllum</taxon>
    </lineage>
</organism>
<keyword evidence="4" id="KW-0050">Antiport</keyword>
<evidence type="ECO:0000256" key="7">
    <source>
        <dbReference type="ARBA" id="ARBA00022989"/>
    </source>
</evidence>
<reference evidence="17" key="1">
    <citation type="submission" date="2024-07" db="EMBL/GenBank/DDBJ databases">
        <title>Two chromosome-level genome assemblies of Korean endemic species Abeliophyllum distichum and Forsythia ovata (Oleaceae).</title>
        <authorList>
            <person name="Jang H."/>
        </authorList>
    </citation>
    <scope>NUCLEOTIDE SEQUENCE [LARGE SCALE GENOMIC DNA]</scope>
</reference>
<dbReference type="PROSITE" id="PS51758">
    <property type="entry name" value="LETM1_RBD"/>
    <property type="match status" value="1"/>
</dbReference>
<evidence type="ECO:0000256" key="2">
    <source>
        <dbReference type="ARBA" id="ARBA00009584"/>
    </source>
</evidence>
<dbReference type="Gene3D" id="1.10.238.10">
    <property type="entry name" value="EF-hand"/>
    <property type="match status" value="1"/>
</dbReference>
<gene>
    <name evidence="16" type="ORF">Adt_38255</name>
</gene>
<dbReference type="Proteomes" id="UP001604336">
    <property type="component" value="Unassembled WGS sequence"/>
</dbReference>
<feature type="region of interest" description="Disordered" evidence="12">
    <location>
        <begin position="536"/>
        <end position="555"/>
    </location>
</feature>
<keyword evidence="4" id="KW-0813">Transport</keyword>
<dbReference type="Pfam" id="PF07766">
    <property type="entry name" value="LETM1_RBD"/>
    <property type="match status" value="1"/>
</dbReference>
<evidence type="ECO:0000256" key="4">
    <source>
        <dbReference type="ARBA" id="ARBA00022449"/>
    </source>
</evidence>
<name>A0ABD1Q1Q5_9LAMI</name>
<feature type="domain" description="EF-hand" evidence="14">
    <location>
        <begin position="677"/>
        <end position="712"/>
    </location>
</feature>
<feature type="transmembrane region" description="Helical" evidence="13">
    <location>
        <begin position="262"/>
        <end position="285"/>
    </location>
</feature>
<dbReference type="AlphaFoldDB" id="A0ABD1Q1Q5"/>
<keyword evidence="7 13" id="KW-1133">Transmembrane helix</keyword>
<evidence type="ECO:0000256" key="10">
    <source>
        <dbReference type="ARBA" id="ARBA00031360"/>
    </source>
</evidence>
<evidence type="ECO:0000256" key="9">
    <source>
        <dbReference type="ARBA" id="ARBA00023136"/>
    </source>
</evidence>
<feature type="domain" description="Letm1 RBD" evidence="15">
    <location>
        <begin position="308"/>
        <end position="511"/>
    </location>
</feature>
<dbReference type="PROSITE" id="PS50222">
    <property type="entry name" value="EF_HAND_2"/>
    <property type="match status" value="1"/>
</dbReference>
<dbReference type="InterPro" id="IPR033122">
    <property type="entry name" value="LETM1-like_RBD"/>
</dbReference>
<dbReference type="PANTHER" id="PTHR14009:SF31">
    <property type="entry name" value="MITOCHONDRIAL PROTON_CALCIUM EXCHANGER PROTEIN"/>
    <property type="match status" value="1"/>
</dbReference>
<evidence type="ECO:0000256" key="6">
    <source>
        <dbReference type="ARBA" id="ARBA00022792"/>
    </source>
</evidence>
<comment type="similarity">
    <text evidence="2">Belongs to the LETM1 family.</text>
</comment>
<dbReference type="InterPro" id="IPR002048">
    <property type="entry name" value="EF_hand_dom"/>
</dbReference>
<comment type="caution">
    <text evidence="16">The sequence shown here is derived from an EMBL/GenBank/DDBJ whole genome shotgun (WGS) entry which is preliminary data.</text>
</comment>
<evidence type="ECO:0000256" key="3">
    <source>
        <dbReference type="ARBA" id="ARBA00020557"/>
    </source>
</evidence>
<evidence type="ECO:0000259" key="14">
    <source>
        <dbReference type="PROSITE" id="PS50222"/>
    </source>
</evidence>
<evidence type="ECO:0000256" key="1">
    <source>
        <dbReference type="ARBA" id="ARBA00004434"/>
    </source>
</evidence>
<evidence type="ECO:0000256" key="12">
    <source>
        <dbReference type="SAM" id="MobiDB-lite"/>
    </source>
</evidence>
<dbReference type="EMBL" id="JBFOLK010000012">
    <property type="protein sequence ID" value="KAL2470119.1"/>
    <property type="molecule type" value="Genomic_DNA"/>
</dbReference>
<dbReference type="PANTHER" id="PTHR14009">
    <property type="entry name" value="LEUCINE ZIPPER-EF-HAND CONTAINING TRANSMEMBRANE PROTEIN"/>
    <property type="match status" value="1"/>
</dbReference>
<protein>
    <recommendedName>
        <fullName evidence="3">Mitochondrial proton/calcium exchanger protein</fullName>
    </recommendedName>
    <alternativeName>
        <fullName evidence="10">Leucine zipper-EF-hand-containing transmembrane protein 1</fullName>
    </alternativeName>
</protein>
<dbReference type="GO" id="GO:0005743">
    <property type="term" value="C:mitochondrial inner membrane"/>
    <property type="evidence" value="ECO:0007669"/>
    <property type="project" value="UniProtKB-SubCell"/>
</dbReference>
<proteinExistence type="inferred from homology"/>
<dbReference type="InterPro" id="IPR044202">
    <property type="entry name" value="LETM1/MDM38-like"/>
</dbReference>
<keyword evidence="17" id="KW-1185">Reference proteome</keyword>
<feature type="compositionally biased region" description="Basic and acidic residues" evidence="12">
    <location>
        <begin position="543"/>
        <end position="552"/>
    </location>
</feature>
<evidence type="ECO:0000256" key="5">
    <source>
        <dbReference type="ARBA" id="ARBA00022692"/>
    </source>
</evidence>
<evidence type="ECO:0000313" key="17">
    <source>
        <dbReference type="Proteomes" id="UP001604336"/>
    </source>
</evidence>
<dbReference type="GO" id="GO:0015297">
    <property type="term" value="F:antiporter activity"/>
    <property type="evidence" value="ECO:0007669"/>
    <property type="project" value="UniProtKB-KW"/>
</dbReference>
<evidence type="ECO:0000256" key="8">
    <source>
        <dbReference type="ARBA" id="ARBA00023128"/>
    </source>
</evidence>
<keyword evidence="9 13" id="KW-0472">Membrane</keyword>
<keyword evidence="5 13" id="KW-0812">Transmembrane</keyword>
<sequence>MAPRAILRRRNILSDYLCIPVRSIQSFRTLGQEQSSQRSDSSGFSSGASHYRCLDNSVYNNEASVSNKELLKLSTFGLFRNKAYRIMFRLYGNGGLDFNSLTGVGLMLQPVRYASTATANQPDFRSDDENDETLVTKKRKEASPEECDQAVVGLTAAKAKAKAKQLEESQKVSKSILWRLWDKLLGIGPALRAVTSMSREDWAIKLVHWKNEFVSTLQHYWLGCKLLWADVRISSRLLLKLAGGKSLSRRERQQLTRTTADIFRLVPFAVFIIVPFMEFLLPVFLKLFPNMLPSTFQDKMKEEEALKRRLTARIEYAKFLQDTVKEMAKEVQNSRSGEIKKTAEELDEFLNRVRTGAGVSNEEILGFAKLFNDELTLDNISRPRLVNMCKYMGISSIGTDAYLRYMLRKRLQRIKNDDILIQSEGLECLSEAELREECRERGMLGLLSVEEMRQQLRDWLDLSLNHSVPSSLLILSRAFTVSGKLRPEEAVRATLSSLPDEVVDTVGIAKLSSEDFVSERRKKLEFLEMQEELIKEEEEKNEEELTAKKESAGSEDDVALKEMTIPTAREAHEQARARALDKREQLCELSRALAVLASASSVSREREEFLRLVNKEIELYNSVVNGDGIDDKVEAMKAYKAACDDGDDEIPEHDKVSSVLIDKVDAMLQRLEKEIDDVDVKIGDQWRVLDRDYDGKVTPEEVAAAAMYLKDTLGREGVQELIRNLSKDSDGKILVEDIVRLGSRVEDCSTGESGKM</sequence>
<accession>A0ABD1Q1Q5</accession>
<keyword evidence="6" id="KW-0999">Mitochondrion inner membrane</keyword>
<evidence type="ECO:0000259" key="15">
    <source>
        <dbReference type="PROSITE" id="PS51758"/>
    </source>
</evidence>